<dbReference type="STRING" id="1093900.A0A507BGM6"/>
<evidence type="ECO:0000313" key="3">
    <source>
        <dbReference type="EMBL" id="TPX19127.1"/>
    </source>
</evidence>
<dbReference type="AlphaFoldDB" id="A0A507BGM6"/>
<comment type="caution">
    <text evidence="3">The sequence shown here is derived from an EMBL/GenBank/DDBJ whole genome shotgun (WGS) entry which is preliminary data.</text>
</comment>
<dbReference type="InterPro" id="IPR036188">
    <property type="entry name" value="FAD/NAD-bd_sf"/>
</dbReference>
<sequence>MESLQRGLMYTRLVAYGVSLYLSILRRSLSARISGRAAPPPLPEGASPSEPRNIVIVGAAFAGYHAARLLTSTLPKDSPYRVVVVEPNSHFNFTWVLPRFCVVDGHEHKAFIPYGGGLPGAGGKSDIGKPVKWIRDRVVSVGKKTVKLRDSGEELPYEFLIIATGSSVKDGLPSRVGSEDKASGVELLRGMQRKIRDAKKVVVVGGGAAGVELATDAADKYPDKKIVLVHSRHAVMQRFGAGLQKGAAENLKRLGVEVILEDRVVSEDEASRTVTLRSGKEIDCDCFINCTGQKPSSEILAEISPSSILPDGHIKVKPTLQVADDALPNVYACGDVAETKTPNPNSRAAMRQAEVAADNVISATRNKTPRFTYTPEWANGVIKLTLGLDRSITHWGDGKTELLMPGEEKDLALMCDGSWTALGAKPFEDTGAMATTSKAGAHAVEPAKMQDAPAHPEAPRLETTVAA</sequence>
<dbReference type="RefSeq" id="XP_031000838.1">
    <property type="nucleotide sequence ID" value="XM_031133903.1"/>
</dbReference>
<dbReference type="PANTHER" id="PTHR43735">
    <property type="entry name" value="APOPTOSIS-INDUCING FACTOR 1"/>
    <property type="match status" value="1"/>
</dbReference>
<dbReference type="PRINTS" id="PR00469">
    <property type="entry name" value="PNDRDTASEII"/>
</dbReference>
<evidence type="ECO:0000256" key="1">
    <source>
        <dbReference type="SAM" id="MobiDB-lite"/>
    </source>
</evidence>
<dbReference type="Gene3D" id="3.50.50.100">
    <property type="match status" value="1"/>
</dbReference>
<keyword evidence="4" id="KW-1185">Reference proteome</keyword>
<dbReference type="InParanoid" id="A0A507BGM6"/>
<dbReference type="Proteomes" id="UP000319257">
    <property type="component" value="Unassembled WGS sequence"/>
</dbReference>
<dbReference type="GO" id="GO:0005737">
    <property type="term" value="C:cytoplasm"/>
    <property type="evidence" value="ECO:0007669"/>
    <property type="project" value="TreeGrafter"/>
</dbReference>
<gene>
    <name evidence="3" type="ORF">E0L32_011200</name>
</gene>
<dbReference type="PRINTS" id="PR00368">
    <property type="entry name" value="FADPNR"/>
</dbReference>
<dbReference type="GO" id="GO:0050660">
    <property type="term" value="F:flavin adenine dinucleotide binding"/>
    <property type="evidence" value="ECO:0007669"/>
    <property type="project" value="TreeGrafter"/>
</dbReference>
<dbReference type="SUPFAM" id="SSF51905">
    <property type="entry name" value="FAD/NAD(P)-binding domain"/>
    <property type="match status" value="1"/>
</dbReference>
<dbReference type="GO" id="GO:0004174">
    <property type="term" value="F:electron-transferring-flavoprotein dehydrogenase activity"/>
    <property type="evidence" value="ECO:0007669"/>
    <property type="project" value="TreeGrafter"/>
</dbReference>
<dbReference type="InterPro" id="IPR023753">
    <property type="entry name" value="FAD/NAD-binding_dom"/>
</dbReference>
<evidence type="ECO:0000259" key="2">
    <source>
        <dbReference type="Pfam" id="PF07992"/>
    </source>
</evidence>
<dbReference type="OrthoDB" id="202203at2759"/>
<name>A0A507BGM6_9PEZI</name>
<organism evidence="3 4">
    <name type="scientific">Thyridium curvatum</name>
    <dbReference type="NCBI Taxonomy" id="1093900"/>
    <lineage>
        <taxon>Eukaryota</taxon>
        <taxon>Fungi</taxon>
        <taxon>Dikarya</taxon>
        <taxon>Ascomycota</taxon>
        <taxon>Pezizomycotina</taxon>
        <taxon>Sordariomycetes</taxon>
        <taxon>Sordariomycetidae</taxon>
        <taxon>Thyridiales</taxon>
        <taxon>Thyridiaceae</taxon>
        <taxon>Thyridium</taxon>
    </lineage>
</organism>
<dbReference type="PANTHER" id="PTHR43735:SF5">
    <property type="entry name" value="FAD_NAD(P)-BINDING DOMAIN-CONTAINING PROTEIN"/>
    <property type="match status" value="1"/>
</dbReference>
<dbReference type="GeneID" id="41978647"/>
<reference evidence="3 4" key="1">
    <citation type="submission" date="2019-06" db="EMBL/GenBank/DDBJ databases">
        <title>Draft genome sequence of the filamentous fungus Phialemoniopsis curvata isolated from diesel fuel.</title>
        <authorList>
            <person name="Varaljay V.A."/>
            <person name="Lyon W.J."/>
            <person name="Crouch A.L."/>
            <person name="Drake C.E."/>
            <person name="Hollomon J.M."/>
            <person name="Nadeau L.J."/>
            <person name="Nunn H.S."/>
            <person name="Stevenson B.S."/>
            <person name="Bojanowski C.L."/>
            <person name="Crookes-Goodson W.J."/>
        </authorList>
    </citation>
    <scope>NUCLEOTIDE SEQUENCE [LARGE SCALE GENOMIC DNA]</scope>
    <source>
        <strain evidence="3 4">D216</strain>
    </source>
</reference>
<dbReference type="EMBL" id="SKBQ01000100">
    <property type="protein sequence ID" value="TPX19127.1"/>
    <property type="molecule type" value="Genomic_DNA"/>
</dbReference>
<accession>A0A507BGM6</accession>
<feature type="region of interest" description="Disordered" evidence="1">
    <location>
        <begin position="436"/>
        <end position="467"/>
    </location>
</feature>
<feature type="domain" description="FAD/NAD(P)-binding" evidence="2">
    <location>
        <begin position="53"/>
        <end position="353"/>
    </location>
</feature>
<evidence type="ECO:0000313" key="4">
    <source>
        <dbReference type="Proteomes" id="UP000319257"/>
    </source>
</evidence>
<dbReference type="Pfam" id="PF07992">
    <property type="entry name" value="Pyr_redox_2"/>
    <property type="match status" value="1"/>
</dbReference>
<protein>
    <recommendedName>
        <fullName evidence="2">FAD/NAD(P)-binding domain-containing protein</fullName>
    </recommendedName>
</protein>
<proteinExistence type="predicted"/>